<gene>
    <name evidence="2" type="ORF">PMIN01_05716</name>
</gene>
<evidence type="ECO:0000313" key="2">
    <source>
        <dbReference type="EMBL" id="KAF9735801.1"/>
    </source>
</evidence>
<dbReference type="EMBL" id="WJXW01000005">
    <property type="protein sequence ID" value="KAF9735801.1"/>
    <property type="molecule type" value="Genomic_DNA"/>
</dbReference>
<accession>A0A9P6GHL4</accession>
<reference evidence="2" key="1">
    <citation type="journal article" date="2020" name="Mol. Plant Microbe Interact.">
        <title>Genome Sequence of the Biocontrol Agent Coniothyrium minitans strain Conio (IMI 134523).</title>
        <authorList>
            <person name="Patel D."/>
            <person name="Shittu T.A."/>
            <person name="Baroncelli R."/>
            <person name="Muthumeenakshi S."/>
            <person name="Osborne T.H."/>
            <person name="Janganan T.K."/>
            <person name="Sreenivasaprasad S."/>
        </authorList>
    </citation>
    <scope>NUCLEOTIDE SEQUENCE</scope>
    <source>
        <strain evidence="2">Conio</strain>
    </source>
</reference>
<sequence>MPSPIPRTSRHRVRAAADRGFAGIEIVPGDSGASSLSRTSAAHGIRKQCATLKLHIFSLRPLENLERCSSPLKHGLELAKKWIGLARVLRSVVYTAQELVARPNLDICINSFRVASRHYSGATRPSEAESSLMQTARRGQRHR</sequence>
<dbReference type="InterPro" id="IPR036237">
    <property type="entry name" value="Xyl_isomerase-like_sf"/>
</dbReference>
<dbReference type="AlphaFoldDB" id="A0A9P6GHL4"/>
<evidence type="ECO:0000313" key="3">
    <source>
        <dbReference type="Proteomes" id="UP000756921"/>
    </source>
</evidence>
<proteinExistence type="predicted"/>
<feature type="region of interest" description="Disordered" evidence="1">
    <location>
        <begin position="123"/>
        <end position="143"/>
    </location>
</feature>
<dbReference type="Gene3D" id="3.20.20.150">
    <property type="entry name" value="Divalent-metal-dependent TIM barrel enzymes"/>
    <property type="match status" value="1"/>
</dbReference>
<comment type="caution">
    <text evidence="2">The sequence shown here is derived from an EMBL/GenBank/DDBJ whole genome shotgun (WGS) entry which is preliminary data.</text>
</comment>
<evidence type="ECO:0000256" key="1">
    <source>
        <dbReference type="SAM" id="MobiDB-lite"/>
    </source>
</evidence>
<keyword evidence="3" id="KW-1185">Reference proteome</keyword>
<name>A0A9P6GHL4_9PLEO</name>
<dbReference type="OrthoDB" id="5360893at2759"/>
<organism evidence="2 3">
    <name type="scientific">Paraphaeosphaeria minitans</name>
    <dbReference type="NCBI Taxonomy" id="565426"/>
    <lineage>
        <taxon>Eukaryota</taxon>
        <taxon>Fungi</taxon>
        <taxon>Dikarya</taxon>
        <taxon>Ascomycota</taxon>
        <taxon>Pezizomycotina</taxon>
        <taxon>Dothideomycetes</taxon>
        <taxon>Pleosporomycetidae</taxon>
        <taxon>Pleosporales</taxon>
        <taxon>Massarineae</taxon>
        <taxon>Didymosphaeriaceae</taxon>
        <taxon>Paraphaeosphaeria</taxon>
    </lineage>
</organism>
<protein>
    <submittedName>
        <fullName evidence="2">4-hydroxyphenylpyruvate</fullName>
    </submittedName>
</protein>
<dbReference type="SUPFAM" id="SSF51658">
    <property type="entry name" value="Xylose isomerase-like"/>
    <property type="match status" value="1"/>
</dbReference>
<dbReference type="Proteomes" id="UP000756921">
    <property type="component" value="Unassembled WGS sequence"/>
</dbReference>